<feature type="compositionally biased region" description="Polar residues" evidence="1">
    <location>
        <begin position="312"/>
        <end position="321"/>
    </location>
</feature>
<feature type="compositionally biased region" description="Low complexity" evidence="1">
    <location>
        <begin position="275"/>
        <end position="292"/>
    </location>
</feature>
<keyword evidence="3" id="KW-1185">Reference proteome</keyword>
<organism evidence="2 3">
    <name type="scientific">Marasmiellus scandens</name>
    <dbReference type="NCBI Taxonomy" id="2682957"/>
    <lineage>
        <taxon>Eukaryota</taxon>
        <taxon>Fungi</taxon>
        <taxon>Dikarya</taxon>
        <taxon>Basidiomycota</taxon>
        <taxon>Agaricomycotina</taxon>
        <taxon>Agaricomycetes</taxon>
        <taxon>Agaricomycetidae</taxon>
        <taxon>Agaricales</taxon>
        <taxon>Marasmiineae</taxon>
        <taxon>Omphalotaceae</taxon>
        <taxon>Marasmiellus</taxon>
    </lineage>
</organism>
<reference evidence="2 3" key="1">
    <citation type="submission" date="2024-01" db="EMBL/GenBank/DDBJ databases">
        <title>A draft genome for the cacao thread blight pathogen Marasmiellus scandens.</title>
        <authorList>
            <person name="Baruah I.K."/>
            <person name="Leung J."/>
            <person name="Bukari Y."/>
            <person name="Amoako-Attah I."/>
            <person name="Meinhardt L.W."/>
            <person name="Bailey B.A."/>
            <person name="Cohen S.P."/>
        </authorList>
    </citation>
    <scope>NUCLEOTIDE SEQUENCE [LARGE SCALE GENOMIC DNA]</scope>
    <source>
        <strain evidence="2 3">GH-19</strain>
    </source>
</reference>
<dbReference type="Proteomes" id="UP001498398">
    <property type="component" value="Unassembled WGS sequence"/>
</dbReference>
<feature type="compositionally biased region" description="Polar residues" evidence="1">
    <location>
        <begin position="111"/>
        <end position="128"/>
    </location>
</feature>
<evidence type="ECO:0000313" key="2">
    <source>
        <dbReference type="EMBL" id="KAK7455817.1"/>
    </source>
</evidence>
<feature type="region of interest" description="Disordered" evidence="1">
    <location>
        <begin position="111"/>
        <end position="350"/>
    </location>
</feature>
<feature type="region of interest" description="Disordered" evidence="1">
    <location>
        <begin position="41"/>
        <end position="81"/>
    </location>
</feature>
<feature type="compositionally biased region" description="Polar residues" evidence="1">
    <location>
        <begin position="171"/>
        <end position="225"/>
    </location>
</feature>
<evidence type="ECO:0000313" key="3">
    <source>
        <dbReference type="Proteomes" id="UP001498398"/>
    </source>
</evidence>
<feature type="compositionally biased region" description="Polar residues" evidence="1">
    <location>
        <begin position="254"/>
        <end position="273"/>
    </location>
</feature>
<comment type="caution">
    <text evidence="2">The sequence shown here is derived from an EMBL/GenBank/DDBJ whole genome shotgun (WGS) entry which is preliminary data.</text>
</comment>
<feature type="compositionally biased region" description="Polar residues" evidence="1">
    <location>
        <begin position="295"/>
        <end position="305"/>
    </location>
</feature>
<feature type="compositionally biased region" description="Basic and acidic residues" evidence="1">
    <location>
        <begin position="152"/>
        <end position="170"/>
    </location>
</feature>
<sequence length="382" mass="39790">MASTTAPPKIDDQLLPSTPSHEWANDILNAQSNTLDRMAINSATSTPGIELPGAYPRDAREQDAPQTGGHAQEGSGVLDAAKQYIPAQEDVQKVLMNVGETAKQYLPQSLASYFPGSQPTTSLPSQENELTRSDGVGSLPGNASESAVALLPDEREKPVAGDSTPKHETLDTSVLTPATNRDTQTRQESISNVSTQAEDGSEYTSEKSTPGFTPTLSPTLSSNIVPSKPTGGIGDLPGSRTESSVAMTPEERNTASSEHQGTVSDPTSTSISKISAVASPNSTSTATSSPVADQGLSTNSDSSPSRFAENDPVSNDSTKLVSVTSGESGGTSGSNSSQSSTRKSKFMDKVKGEVKVITGKLGGNEEKVQEGKKLMGFGVRRD</sequence>
<protein>
    <submittedName>
        <fullName evidence="2">Uncharacterized protein</fullName>
    </submittedName>
</protein>
<proteinExistence type="predicted"/>
<accession>A0ABR1JAE7</accession>
<name>A0ABR1JAE7_9AGAR</name>
<gene>
    <name evidence="2" type="ORF">VKT23_010851</name>
</gene>
<dbReference type="EMBL" id="JBANRG010000022">
    <property type="protein sequence ID" value="KAK7455817.1"/>
    <property type="molecule type" value="Genomic_DNA"/>
</dbReference>
<evidence type="ECO:0000256" key="1">
    <source>
        <dbReference type="SAM" id="MobiDB-lite"/>
    </source>
</evidence>